<dbReference type="Gene3D" id="3.30.40.10">
    <property type="entry name" value="Zinc/RING finger domain, C3HC4 (zinc finger)"/>
    <property type="match status" value="1"/>
</dbReference>
<dbReference type="InterPro" id="IPR013083">
    <property type="entry name" value="Znf_RING/FYVE/PHD"/>
</dbReference>
<dbReference type="PROSITE" id="PS50089">
    <property type="entry name" value="ZF_RING_2"/>
    <property type="match status" value="1"/>
</dbReference>
<evidence type="ECO:0000256" key="5">
    <source>
        <dbReference type="ARBA" id="ARBA00022833"/>
    </source>
</evidence>
<dbReference type="FunCoup" id="A0A7J7CT35">
    <property type="interactions" value="44"/>
</dbReference>
<proteinExistence type="predicted"/>
<dbReference type="EMBL" id="JAAARO010000013">
    <property type="protein sequence ID" value="KAF5737129.1"/>
    <property type="molecule type" value="Genomic_DNA"/>
</dbReference>
<evidence type="ECO:0000313" key="9">
    <source>
        <dbReference type="Proteomes" id="UP000593562"/>
    </source>
</evidence>
<keyword evidence="5" id="KW-0862">Zinc</keyword>
<comment type="caution">
    <text evidence="8">The sequence shown here is derived from an EMBL/GenBank/DDBJ whole genome shotgun (WGS) entry which is preliminary data.</text>
</comment>
<evidence type="ECO:0000256" key="1">
    <source>
        <dbReference type="ARBA" id="ARBA00000900"/>
    </source>
</evidence>
<evidence type="ECO:0000256" key="2">
    <source>
        <dbReference type="ARBA" id="ARBA00012483"/>
    </source>
</evidence>
<keyword evidence="3" id="KW-0479">Metal-binding</keyword>
<dbReference type="Proteomes" id="UP000593562">
    <property type="component" value="Unassembled WGS sequence"/>
</dbReference>
<gene>
    <name evidence="8" type="ORF">HS088_TW13G00007</name>
</gene>
<dbReference type="PANTHER" id="PTHR15710">
    <property type="entry name" value="E3 UBIQUITIN-PROTEIN LIGASE PRAJA"/>
    <property type="match status" value="1"/>
</dbReference>
<dbReference type="InParanoid" id="A0A7J7CT35"/>
<dbReference type="EC" id="2.3.2.27" evidence="2"/>
<dbReference type="GO" id="GO:0008270">
    <property type="term" value="F:zinc ion binding"/>
    <property type="evidence" value="ECO:0007669"/>
    <property type="project" value="UniProtKB-KW"/>
</dbReference>
<name>A0A7J7CT35_TRIWF</name>
<dbReference type="SMART" id="SM00184">
    <property type="entry name" value="RING"/>
    <property type="match status" value="1"/>
</dbReference>
<dbReference type="GO" id="GO:0061630">
    <property type="term" value="F:ubiquitin protein ligase activity"/>
    <property type="evidence" value="ECO:0007669"/>
    <property type="project" value="UniProtKB-EC"/>
</dbReference>
<dbReference type="SUPFAM" id="SSF57850">
    <property type="entry name" value="RING/U-box"/>
    <property type="match status" value="1"/>
</dbReference>
<dbReference type="GO" id="GO:0016567">
    <property type="term" value="P:protein ubiquitination"/>
    <property type="evidence" value="ECO:0007669"/>
    <property type="project" value="TreeGrafter"/>
</dbReference>
<dbReference type="CDD" id="cd16454">
    <property type="entry name" value="RING-H2_PA-TM-RING"/>
    <property type="match status" value="1"/>
</dbReference>
<dbReference type="OrthoDB" id="21204at2759"/>
<dbReference type="GO" id="GO:0005737">
    <property type="term" value="C:cytoplasm"/>
    <property type="evidence" value="ECO:0007669"/>
    <property type="project" value="TreeGrafter"/>
</dbReference>
<dbReference type="InterPro" id="IPR001841">
    <property type="entry name" value="Znf_RING"/>
</dbReference>
<evidence type="ECO:0000256" key="3">
    <source>
        <dbReference type="ARBA" id="ARBA00022723"/>
    </source>
</evidence>
<evidence type="ECO:0000256" key="6">
    <source>
        <dbReference type="PROSITE-ProRule" id="PRU00175"/>
    </source>
</evidence>
<evidence type="ECO:0000256" key="4">
    <source>
        <dbReference type="ARBA" id="ARBA00022771"/>
    </source>
</evidence>
<keyword evidence="4 6" id="KW-0863">Zinc-finger</keyword>
<accession>A0A7J7CT35</accession>
<reference evidence="8 9" key="1">
    <citation type="journal article" date="2020" name="Nat. Commun.">
        <title>Genome of Tripterygium wilfordii and identification of cytochrome P450 involved in triptolide biosynthesis.</title>
        <authorList>
            <person name="Tu L."/>
            <person name="Su P."/>
            <person name="Zhang Z."/>
            <person name="Gao L."/>
            <person name="Wang J."/>
            <person name="Hu T."/>
            <person name="Zhou J."/>
            <person name="Zhang Y."/>
            <person name="Zhao Y."/>
            <person name="Liu Y."/>
            <person name="Song Y."/>
            <person name="Tong Y."/>
            <person name="Lu Y."/>
            <person name="Yang J."/>
            <person name="Xu C."/>
            <person name="Jia M."/>
            <person name="Peters R.J."/>
            <person name="Huang L."/>
            <person name="Gao W."/>
        </authorList>
    </citation>
    <scope>NUCLEOTIDE SEQUENCE [LARGE SCALE GENOMIC DNA]</scope>
    <source>
        <strain evidence="9">cv. XIE 37</strain>
        <tissue evidence="8">Leaf</tissue>
    </source>
</reference>
<feature type="domain" description="RING-type" evidence="7">
    <location>
        <begin position="207"/>
        <end position="248"/>
    </location>
</feature>
<evidence type="ECO:0000313" key="8">
    <source>
        <dbReference type="EMBL" id="KAF5737129.1"/>
    </source>
</evidence>
<dbReference type="Pfam" id="PF13639">
    <property type="entry name" value="zf-RING_2"/>
    <property type="match status" value="1"/>
</dbReference>
<comment type="catalytic activity">
    <reaction evidence="1">
        <text>S-ubiquitinyl-[E2 ubiquitin-conjugating enzyme]-L-cysteine + [acceptor protein]-L-lysine = [E2 ubiquitin-conjugating enzyme]-L-cysteine + N(6)-ubiquitinyl-[acceptor protein]-L-lysine.</text>
        <dbReference type="EC" id="2.3.2.27"/>
    </reaction>
</comment>
<evidence type="ECO:0000259" key="7">
    <source>
        <dbReference type="PROSITE" id="PS50089"/>
    </source>
</evidence>
<sequence length="281" mass="31279">MMEEERIIMGALLSALSHPRLSDLTHSILSATHHQCHRLSSIVSSPSLFSLTLHHLHSLTLPDKTLLIARHLLVSLHHLTRYVYPSPSQASTGMNQRDLDAALLLLLLCEVQQHNPETLREPVKRWQGVLSEVLCNRMLSISGVGVGVIPFVEMVTRSLRFVGGMGCCCCGGEKEGTYEVAASREAVIALPSVEVEVREGQVVVEKCVICREEMKQGREVCELPCGHLFHWICILPWLTKRSTCPCCRFQLPTDDVFCEIQRLWSSLLLNHSLSHGVGSSS</sequence>
<dbReference type="PANTHER" id="PTHR15710:SF67">
    <property type="entry name" value="E3 UBIQUITIN-PROTEIN LIGASE SGR9, AMYLOPLASTIC"/>
    <property type="match status" value="1"/>
</dbReference>
<keyword evidence="9" id="KW-1185">Reference proteome</keyword>
<protein>
    <recommendedName>
        <fullName evidence="2">RING-type E3 ubiquitin transferase</fullName>
        <ecNumber evidence="2">2.3.2.27</ecNumber>
    </recommendedName>
</protein>
<dbReference type="AlphaFoldDB" id="A0A7J7CT35"/>
<organism evidence="8 9">
    <name type="scientific">Tripterygium wilfordii</name>
    <name type="common">Thunder God vine</name>
    <dbReference type="NCBI Taxonomy" id="458696"/>
    <lineage>
        <taxon>Eukaryota</taxon>
        <taxon>Viridiplantae</taxon>
        <taxon>Streptophyta</taxon>
        <taxon>Embryophyta</taxon>
        <taxon>Tracheophyta</taxon>
        <taxon>Spermatophyta</taxon>
        <taxon>Magnoliopsida</taxon>
        <taxon>eudicotyledons</taxon>
        <taxon>Gunneridae</taxon>
        <taxon>Pentapetalae</taxon>
        <taxon>rosids</taxon>
        <taxon>fabids</taxon>
        <taxon>Celastrales</taxon>
        <taxon>Celastraceae</taxon>
        <taxon>Tripterygium</taxon>
    </lineage>
</organism>